<reference evidence="2 3" key="1">
    <citation type="submission" date="2018-10" db="EMBL/GenBank/DDBJ databases">
        <title>Genomic Encyclopedia of Archaeal and Bacterial Type Strains, Phase II (KMG-II): from individual species to whole genera.</title>
        <authorList>
            <person name="Goeker M."/>
        </authorList>
    </citation>
    <scope>NUCLEOTIDE SEQUENCE [LARGE SCALE GENOMIC DNA]</scope>
    <source>
        <strain evidence="2 3">DSM 23424</strain>
    </source>
</reference>
<name>A0A3L9ZCW4_9FLAO</name>
<dbReference type="Proteomes" id="UP000271339">
    <property type="component" value="Unassembled WGS sequence"/>
</dbReference>
<keyword evidence="3" id="KW-1185">Reference proteome</keyword>
<sequence length="176" mass="19833">MKKILMIIALAGVTSVFAQENKNEKKETVVTKTKVTDNMGTDVATKSVTKTEKQVIALQSGDENKTNQEIVMLPANVNTEVDYSNEGINYTFEQDDRGYRMITGNGTDDINDYAILRPSTQKGYYIISQDGNNSFGYFDNDGNFVLESYNAVDDTVTSTVYQLEMKERKIMKKDKM</sequence>
<dbReference type="RefSeq" id="WP_147437243.1">
    <property type="nucleotide sequence ID" value="NZ_REFC01000012.1"/>
</dbReference>
<evidence type="ECO:0008006" key="4">
    <source>
        <dbReference type="Google" id="ProtNLM"/>
    </source>
</evidence>
<comment type="caution">
    <text evidence="2">The sequence shown here is derived from an EMBL/GenBank/DDBJ whole genome shotgun (WGS) entry which is preliminary data.</text>
</comment>
<dbReference type="AlphaFoldDB" id="A0A3L9ZCW4"/>
<dbReference type="EMBL" id="REFC01000012">
    <property type="protein sequence ID" value="RMA64492.1"/>
    <property type="molecule type" value="Genomic_DNA"/>
</dbReference>
<feature type="chain" id="PRO_5018162710" description="WG repeat protein" evidence="1">
    <location>
        <begin position="19"/>
        <end position="176"/>
    </location>
</feature>
<dbReference type="OrthoDB" id="1144137at2"/>
<evidence type="ECO:0000313" key="3">
    <source>
        <dbReference type="Proteomes" id="UP000271339"/>
    </source>
</evidence>
<evidence type="ECO:0000256" key="1">
    <source>
        <dbReference type="SAM" id="SignalP"/>
    </source>
</evidence>
<keyword evidence="1" id="KW-0732">Signal</keyword>
<evidence type="ECO:0000313" key="2">
    <source>
        <dbReference type="EMBL" id="RMA64492.1"/>
    </source>
</evidence>
<gene>
    <name evidence="2" type="ORF">BXY75_1368</name>
</gene>
<proteinExistence type="predicted"/>
<protein>
    <recommendedName>
        <fullName evidence="4">WG repeat protein</fullName>
    </recommendedName>
</protein>
<organism evidence="2 3">
    <name type="scientific">Ulvibacter antarcticus</name>
    <dbReference type="NCBI Taxonomy" id="442714"/>
    <lineage>
        <taxon>Bacteria</taxon>
        <taxon>Pseudomonadati</taxon>
        <taxon>Bacteroidota</taxon>
        <taxon>Flavobacteriia</taxon>
        <taxon>Flavobacteriales</taxon>
        <taxon>Flavobacteriaceae</taxon>
        <taxon>Ulvibacter</taxon>
    </lineage>
</organism>
<accession>A0A3L9ZCW4</accession>
<feature type="signal peptide" evidence="1">
    <location>
        <begin position="1"/>
        <end position="18"/>
    </location>
</feature>